<dbReference type="Proteomes" id="UP001225356">
    <property type="component" value="Unassembled WGS sequence"/>
</dbReference>
<dbReference type="NCBIfam" id="NF038076">
    <property type="entry name" value="fam_STM4015"/>
    <property type="match status" value="1"/>
</dbReference>
<comment type="caution">
    <text evidence="1">The sequence shown here is derived from an EMBL/GenBank/DDBJ whole genome shotgun (WGS) entry which is preliminary data.</text>
</comment>
<evidence type="ECO:0000313" key="2">
    <source>
        <dbReference type="Proteomes" id="UP001225356"/>
    </source>
</evidence>
<evidence type="ECO:0000313" key="1">
    <source>
        <dbReference type="EMBL" id="MDP9841854.1"/>
    </source>
</evidence>
<dbReference type="InterPro" id="IPR001611">
    <property type="entry name" value="Leu-rich_rpt"/>
</dbReference>
<organism evidence="1 2">
    <name type="scientific">Streptosporangium lutulentum</name>
    <dbReference type="NCBI Taxonomy" id="1461250"/>
    <lineage>
        <taxon>Bacteria</taxon>
        <taxon>Bacillati</taxon>
        <taxon>Actinomycetota</taxon>
        <taxon>Actinomycetes</taxon>
        <taxon>Streptosporangiales</taxon>
        <taxon>Streptosporangiaceae</taxon>
        <taxon>Streptosporangium</taxon>
    </lineage>
</organism>
<name>A0ABT9Q7C5_9ACTN</name>
<dbReference type="RefSeq" id="WP_307555515.1">
    <property type="nucleotide sequence ID" value="NZ_JAUSQU010000001.1"/>
</dbReference>
<dbReference type="Pfam" id="PF13516">
    <property type="entry name" value="LRR_6"/>
    <property type="match status" value="2"/>
</dbReference>
<dbReference type="Gene3D" id="3.80.10.10">
    <property type="entry name" value="Ribonuclease Inhibitor"/>
    <property type="match status" value="1"/>
</dbReference>
<protein>
    <recommendedName>
        <fullName evidence="3">Leucine-rich repeat domain-containing protein</fullName>
    </recommendedName>
</protein>
<dbReference type="InterPro" id="IPR032675">
    <property type="entry name" value="LRR_dom_sf"/>
</dbReference>
<accession>A0ABT9Q7C5</accession>
<sequence length="318" mass="35085">MDYSEFNDEVDGLYRGEYAGLPIARLRPPDAPMPAADRTAWRISVNVYNPKETFEEHFARFLDTVDVGVVKAIIIGGWGEAYQEDSGVPVRLLVENAARFPALRSLFFGAMPQEECEISWIRQSDVTPLLEAFPLLERFEVRGGSELELRPIRHESLKILRFETGGLPAAVARGVGDSDFPALEYLELWLGTEDYGGDTTVEALEPILSGERLPTLKHLGLQDSEIQDEIASAVASAPVVARLESLSLSMGVLGDEGAEALLSGQPLTHLERLDLHHHFLTDPMIERVETAFAGSGVRLDLSDRQDPDEGDRYVAVAE</sequence>
<evidence type="ECO:0008006" key="3">
    <source>
        <dbReference type="Google" id="ProtNLM"/>
    </source>
</evidence>
<proteinExistence type="predicted"/>
<reference evidence="1 2" key="1">
    <citation type="submission" date="2023-07" db="EMBL/GenBank/DDBJ databases">
        <title>Sequencing the genomes of 1000 actinobacteria strains.</title>
        <authorList>
            <person name="Klenk H.-P."/>
        </authorList>
    </citation>
    <scope>NUCLEOTIDE SEQUENCE [LARGE SCALE GENOMIC DNA]</scope>
    <source>
        <strain evidence="1 2">DSM 46740</strain>
    </source>
</reference>
<dbReference type="InterPro" id="IPR047722">
    <property type="entry name" value="STM4015-like"/>
</dbReference>
<gene>
    <name evidence="1" type="ORF">J2853_001065</name>
</gene>
<dbReference type="SUPFAM" id="SSF52047">
    <property type="entry name" value="RNI-like"/>
    <property type="match status" value="1"/>
</dbReference>
<dbReference type="EMBL" id="JAUSQU010000001">
    <property type="protein sequence ID" value="MDP9841854.1"/>
    <property type="molecule type" value="Genomic_DNA"/>
</dbReference>
<keyword evidence="2" id="KW-1185">Reference proteome</keyword>